<feature type="compositionally biased region" description="Low complexity" evidence="1">
    <location>
        <begin position="1521"/>
        <end position="1539"/>
    </location>
</feature>
<gene>
    <name evidence="3" type="primary">HKR1-L3</name>
    <name evidence="3" type="ORF">Hamer_G014631</name>
</gene>
<feature type="compositionally biased region" description="Polar residues" evidence="1">
    <location>
        <begin position="1162"/>
        <end position="1177"/>
    </location>
</feature>
<feature type="compositionally biased region" description="Basic and acidic residues" evidence="1">
    <location>
        <begin position="985"/>
        <end position="998"/>
    </location>
</feature>
<dbReference type="EMBL" id="JAHLQT010010116">
    <property type="protein sequence ID" value="KAG7173304.1"/>
    <property type="molecule type" value="Genomic_DNA"/>
</dbReference>
<feature type="compositionally biased region" description="Basic residues" evidence="1">
    <location>
        <begin position="1286"/>
        <end position="1298"/>
    </location>
</feature>
<dbReference type="Proteomes" id="UP000747542">
    <property type="component" value="Unassembled WGS sequence"/>
</dbReference>
<feature type="compositionally biased region" description="Acidic residues" evidence="1">
    <location>
        <begin position="1065"/>
        <end position="1083"/>
    </location>
</feature>
<feature type="chain" id="PRO_5035209242" evidence="2">
    <location>
        <begin position="22"/>
        <end position="1552"/>
    </location>
</feature>
<accession>A0A8J5N572</accession>
<feature type="compositionally biased region" description="Polar residues" evidence="1">
    <location>
        <begin position="1021"/>
        <end position="1030"/>
    </location>
</feature>
<protein>
    <submittedName>
        <fullName evidence="3">Signaling mucin HKR1-like 3</fullName>
    </submittedName>
</protein>
<name>A0A8J5N572_HOMAM</name>
<feature type="region of interest" description="Disordered" evidence="1">
    <location>
        <begin position="1162"/>
        <end position="1184"/>
    </location>
</feature>
<feature type="compositionally biased region" description="Low complexity" evidence="1">
    <location>
        <begin position="1401"/>
        <end position="1482"/>
    </location>
</feature>
<feature type="compositionally biased region" description="Basic and acidic residues" evidence="1">
    <location>
        <begin position="1366"/>
        <end position="1380"/>
    </location>
</feature>
<evidence type="ECO:0000256" key="1">
    <source>
        <dbReference type="SAM" id="MobiDB-lite"/>
    </source>
</evidence>
<feature type="compositionally biased region" description="Polar residues" evidence="1">
    <location>
        <begin position="1107"/>
        <end position="1118"/>
    </location>
</feature>
<feature type="region of interest" description="Disordered" evidence="1">
    <location>
        <begin position="420"/>
        <end position="447"/>
    </location>
</feature>
<sequence>MKVLLLVMLVMVMSGVPGCEAGTKWIPVGPGAPRRRTTGVGGCAHPGGFMELGQRAYLPSCDPLPERLPYPCEIRHFPLKRHPDCCPRVVCFPGAPTLSRGPLRPQVSPERRYQRVPSRTETQVIADLQYKSGFKNRTYDRVVGYPGTRWRSTPEAVTSPSPYMTTEIIYGKSYSKPQSSTESTNLHDVYNNHHYRDPTSWEDQAAIVLEPPNNKIRENTSTQDEDTRIEMEEEIKLRQDTPEYFVTPDLQDHRATRNSTQQTEVSYWHFTKANNVKTSPLPYRELSTSLPITELFSTTPSPEGEPEKKITTNSFSSGAAFSYTPWRPVAKRTTLYPFTMTKTPTFTTPISSLTTTTDNYAFPSSSTVFSRYYPTNGLVPSTTPVYPSIRINQKTYVRTKPTDRVSLTTPAYEIYKRVTRRPTQRSRLTKRPGVNKIPTPRPGVEFTRTTPASYEFATPKLNPSKHNIHEFILSPLDPSQLIPGHDEYLQAKQQVMKEYTSSPDEKSHSKKRRRSLPYTEATLSYKKPDKSTSPTEAPETDGVRQKRGRPVFYIPWRENLVPLSTPPVSDAQDYDDEIDGSGKSFEKINFDKSDIFVTETPLINHITSEAFTSISFGSANTEAPYSSGNSLSVSGIEDHIYSSHITEGKLGIRDVIDQTLNQENNDELLAWEDKETTTEESVLVTPATTYATISPTTHYPTTIPTHLQHIFTTHVPGLDSTDDREMDDSQERINSWGADVEDDVVSGGEGVKVPLLHDGDPGPSTHIFTTSAPSALDAQEQRGKLTWSPPPFRPSAEVREINIPMPDYGSFYDKDYLGILLYESRRQDVDSLNSASTKVKTHKENSGAKDEVKEIVGSPTPLPDYQPELVAEGREEPSTSDKPMMVDTKHDGVRKQSQSKIVEKEIMTEYHPGKLPSGTSNNSFPTDSFSYINTSRTVEKVEDSYYEVETYQDDSDIPDEMMFEEIKDSINRHTIGPELIPQVRHQQESPDTILHHSPDSASEQMEVSRPAHSPGPVITRPTYTPTHIQTVPPTVKNWYNADYDDFPQEDWSNDPNFGPIFPRDDFDDDDEEEEEEEDGEEEEYSHPSKLQPKLKLSEESDEDNQNREVTSPSFSDIVITSTRPSSSWLHPIPLKEKIKVEQPLTTNKPLVRRLPLVSSRTSLTVARTEPQTSPLPDTTTSATIETTTPNTQIKISSRYSTTTQPSTQLLPQGGPSTSADPWFTHNGTRMSVRTRAPERRFVSSRFNPLNRASPPEKQPSGDVVLGSQEVQERRKFRDRLPPGAFSRKRITPRLKLSRVRQLSSQKRRLSSVLSREEPSEESGTQSSTESLKATERSQPVPELPQASSKPRRVTSFMYKSMIHQPPGRERPNLKESDTYKPHVHFHTRPSTRDEPASSGEAPVSVSNAPVSSRGPPVSVSNAPVSSRGPPVSVSNAPVSSRGPPVSVSNAPVSSRGPPVSVSNAPVSSRGPPVSVSNAPVSSRGPPVSVNNAPVSSRGPPLSVSNAPVSSRGPPASTNKTPVSPSEPSVSATPSSSSNSDLVYQSAWEPLRE</sequence>
<evidence type="ECO:0000256" key="2">
    <source>
        <dbReference type="SAM" id="SignalP"/>
    </source>
</evidence>
<comment type="caution">
    <text evidence="3">The sequence shown here is derived from an EMBL/GenBank/DDBJ whole genome shotgun (WGS) entry which is preliminary data.</text>
</comment>
<feature type="region of interest" description="Disordered" evidence="1">
    <location>
        <begin position="1046"/>
        <end position="1118"/>
    </location>
</feature>
<keyword evidence="2" id="KW-0732">Signal</keyword>
<feature type="compositionally biased region" description="Low complexity" evidence="1">
    <location>
        <begin position="1200"/>
        <end position="1212"/>
    </location>
</feature>
<evidence type="ECO:0000313" key="4">
    <source>
        <dbReference type="Proteomes" id="UP000747542"/>
    </source>
</evidence>
<proteinExistence type="predicted"/>
<feature type="region of interest" description="Disordered" evidence="1">
    <location>
        <begin position="496"/>
        <end position="548"/>
    </location>
</feature>
<keyword evidence="4" id="KW-1185">Reference proteome</keyword>
<feature type="compositionally biased region" description="Polar residues" evidence="1">
    <location>
        <begin position="1214"/>
        <end position="1231"/>
    </location>
</feature>
<feature type="region of interest" description="Disordered" evidence="1">
    <location>
        <begin position="985"/>
        <end position="1030"/>
    </location>
</feature>
<feature type="region of interest" description="Disordered" evidence="1">
    <location>
        <begin position="1197"/>
        <end position="1552"/>
    </location>
</feature>
<feature type="compositionally biased region" description="Basic and acidic residues" evidence="1">
    <location>
        <begin position="842"/>
        <end position="854"/>
    </location>
</feature>
<feature type="compositionally biased region" description="Low complexity" evidence="1">
    <location>
        <begin position="1321"/>
        <end position="1330"/>
    </location>
</feature>
<feature type="region of interest" description="Disordered" evidence="1">
    <location>
        <begin position="833"/>
        <end position="898"/>
    </location>
</feature>
<organism evidence="3 4">
    <name type="scientific">Homarus americanus</name>
    <name type="common">American lobster</name>
    <dbReference type="NCBI Taxonomy" id="6706"/>
    <lineage>
        <taxon>Eukaryota</taxon>
        <taxon>Metazoa</taxon>
        <taxon>Ecdysozoa</taxon>
        <taxon>Arthropoda</taxon>
        <taxon>Crustacea</taxon>
        <taxon>Multicrustacea</taxon>
        <taxon>Malacostraca</taxon>
        <taxon>Eumalacostraca</taxon>
        <taxon>Eucarida</taxon>
        <taxon>Decapoda</taxon>
        <taxon>Pleocyemata</taxon>
        <taxon>Astacidea</taxon>
        <taxon>Nephropoidea</taxon>
        <taxon>Nephropidae</taxon>
        <taxon>Homarus</taxon>
    </lineage>
</organism>
<feature type="compositionally biased region" description="Basic and acidic residues" evidence="1">
    <location>
        <begin position="1270"/>
        <end position="1280"/>
    </location>
</feature>
<evidence type="ECO:0000313" key="3">
    <source>
        <dbReference type="EMBL" id="KAG7173304.1"/>
    </source>
</evidence>
<feature type="compositionally biased region" description="Basic residues" evidence="1">
    <location>
        <begin position="420"/>
        <end position="430"/>
    </location>
</feature>
<feature type="signal peptide" evidence="2">
    <location>
        <begin position="1"/>
        <end position="21"/>
    </location>
</feature>
<reference evidence="3" key="1">
    <citation type="journal article" date="2021" name="Sci. Adv.">
        <title>The American lobster genome reveals insights on longevity, neural, and immune adaptations.</title>
        <authorList>
            <person name="Polinski J.M."/>
            <person name="Zimin A.V."/>
            <person name="Clark K.F."/>
            <person name="Kohn A.B."/>
            <person name="Sadowski N."/>
            <person name="Timp W."/>
            <person name="Ptitsyn A."/>
            <person name="Khanna P."/>
            <person name="Romanova D.Y."/>
            <person name="Williams P."/>
            <person name="Greenwood S.J."/>
            <person name="Moroz L.L."/>
            <person name="Walt D.R."/>
            <person name="Bodnar A.G."/>
        </authorList>
    </citation>
    <scope>NUCLEOTIDE SEQUENCE</scope>
    <source>
        <strain evidence="3">GMGI-L3</strain>
    </source>
</reference>